<dbReference type="GO" id="GO:0003677">
    <property type="term" value="F:DNA binding"/>
    <property type="evidence" value="ECO:0007669"/>
    <property type="project" value="InterPro"/>
</dbReference>
<evidence type="ECO:0000313" key="7">
    <source>
        <dbReference type="Proteomes" id="UP000593561"/>
    </source>
</evidence>
<organism evidence="6 7">
    <name type="scientific">Gossypium davidsonii</name>
    <name type="common">Davidson's cotton</name>
    <name type="synonym">Gossypium klotzschianum subsp. davidsonii</name>
    <dbReference type="NCBI Taxonomy" id="34287"/>
    <lineage>
        <taxon>Eukaryota</taxon>
        <taxon>Viridiplantae</taxon>
        <taxon>Streptophyta</taxon>
        <taxon>Embryophyta</taxon>
        <taxon>Tracheophyta</taxon>
        <taxon>Spermatophyta</taxon>
        <taxon>Magnoliopsida</taxon>
        <taxon>eudicotyledons</taxon>
        <taxon>Gunneridae</taxon>
        <taxon>Pentapetalae</taxon>
        <taxon>rosids</taxon>
        <taxon>malvids</taxon>
        <taxon>Malvales</taxon>
        <taxon>Malvaceae</taxon>
        <taxon>Malvoideae</taxon>
        <taxon>Gossypium</taxon>
    </lineage>
</organism>
<keyword evidence="2" id="KW-0805">Transcription regulation</keyword>
<dbReference type="GO" id="GO:0003700">
    <property type="term" value="F:DNA-binding transcription factor activity"/>
    <property type="evidence" value="ECO:0007669"/>
    <property type="project" value="InterPro"/>
</dbReference>
<feature type="region of interest" description="Disordered" evidence="5">
    <location>
        <begin position="243"/>
        <end position="266"/>
    </location>
</feature>
<evidence type="ECO:0000256" key="5">
    <source>
        <dbReference type="SAM" id="MobiDB-lite"/>
    </source>
</evidence>
<dbReference type="InterPro" id="IPR046955">
    <property type="entry name" value="PHR1-like"/>
</dbReference>
<feature type="region of interest" description="Disordered" evidence="5">
    <location>
        <begin position="191"/>
        <end position="228"/>
    </location>
</feature>
<accession>A0A7J8TGC7</accession>
<dbReference type="PANTHER" id="PTHR31499">
    <property type="entry name" value="MYB FAMILY TRANSCRIPTION FACTOR PHL11"/>
    <property type="match status" value="1"/>
</dbReference>
<dbReference type="PANTHER" id="PTHR31499:SF11">
    <property type="entry name" value="MYB FAMILY TRANSCRIPTION FACTOR PHL8"/>
    <property type="match status" value="1"/>
</dbReference>
<evidence type="ECO:0000256" key="4">
    <source>
        <dbReference type="ARBA" id="ARBA00023242"/>
    </source>
</evidence>
<feature type="compositionally biased region" description="Low complexity" evidence="5">
    <location>
        <begin position="197"/>
        <end position="209"/>
    </location>
</feature>
<sequence>MGYQNMNLVLSTDTKPRLKWTPQLHQRFVEAVNQLGGADKATPKSLMRIMGISGLTLLGKFQQTEICHSNKLDDYKEIRSNNGNFSDGTHNQMNDKTDFTDRIIIAFIRSLQIAQALQMQMEVQRKFHEQIVLVLKKAQETLVGYSSSSVGVGLAKAELSRLGSMVNTGCMSSLFSELTKIGDSSLKEIERSPIRGTMSSMESSLTASESCRRKDVEPPQDENICTRKSSTSAELSLMDVHTEKKPLISGSSNQANGKKRSGSDFSDGILVEQPLAKRLEFPGEETGYRLRKSGLLRSFDLNSQCHNDTESASKAYLCRRLFDEERKCYKQVNRMYWKKTERKTGVDLVALSASADVVGKVEKREM</sequence>
<comment type="caution">
    <text evidence="6">The sequence shown here is derived from an EMBL/GenBank/DDBJ whole genome shotgun (WGS) entry which is preliminary data.</text>
</comment>
<keyword evidence="3" id="KW-0804">Transcription</keyword>
<evidence type="ECO:0000256" key="1">
    <source>
        <dbReference type="ARBA" id="ARBA00004123"/>
    </source>
</evidence>
<name>A0A7J8TGC7_GOSDV</name>
<dbReference type="InterPro" id="IPR009057">
    <property type="entry name" value="Homeodomain-like_sf"/>
</dbReference>
<evidence type="ECO:0008006" key="8">
    <source>
        <dbReference type="Google" id="ProtNLM"/>
    </source>
</evidence>
<keyword evidence="7" id="KW-1185">Reference proteome</keyword>
<dbReference type="NCBIfam" id="TIGR01557">
    <property type="entry name" value="myb_SHAQKYF"/>
    <property type="match status" value="1"/>
</dbReference>
<evidence type="ECO:0000256" key="2">
    <source>
        <dbReference type="ARBA" id="ARBA00023015"/>
    </source>
</evidence>
<proteinExistence type="predicted"/>
<keyword evidence="4" id="KW-0539">Nucleus</keyword>
<dbReference type="Proteomes" id="UP000593561">
    <property type="component" value="Unassembled WGS sequence"/>
</dbReference>
<evidence type="ECO:0000256" key="3">
    <source>
        <dbReference type="ARBA" id="ARBA00023163"/>
    </source>
</evidence>
<dbReference type="Gene3D" id="1.10.10.60">
    <property type="entry name" value="Homeodomain-like"/>
    <property type="match status" value="1"/>
</dbReference>
<dbReference type="InterPro" id="IPR006447">
    <property type="entry name" value="Myb_dom_plants"/>
</dbReference>
<gene>
    <name evidence="6" type="ORF">Godav_029361</name>
</gene>
<dbReference type="AlphaFoldDB" id="A0A7J8TGC7"/>
<comment type="subcellular location">
    <subcellularLocation>
        <location evidence="1">Nucleus</location>
    </subcellularLocation>
</comment>
<protein>
    <recommendedName>
        <fullName evidence="8">MYB-CC type transcription factor LHEQLE-containing domain-containing protein</fullName>
    </recommendedName>
</protein>
<dbReference type="GO" id="GO:0005634">
    <property type="term" value="C:nucleus"/>
    <property type="evidence" value="ECO:0007669"/>
    <property type="project" value="UniProtKB-SubCell"/>
</dbReference>
<dbReference type="SUPFAM" id="SSF46689">
    <property type="entry name" value="Homeodomain-like"/>
    <property type="match status" value="1"/>
</dbReference>
<evidence type="ECO:0000313" key="6">
    <source>
        <dbReference type="EMBL" id="MBA0637248.1"/>
    </source>
</evidence>
<dbReference type="EMBL" id="JABFAC010248071">
    <property type="protein sequence ID" value="MBA0637248.1"/>
    <property type="molecule type" value="Genomic_DNA"/>
</dbReference>
<reference evidence="6 7" key="1">
    <citation type="journal article" date="2019" name="Genome Biol. Evol.">
        <title>Insights into the evolution of the New World diploid cottons (Gossypium, subgenus Houzingenia) based on genome sequencing.</title>
        <authorList>
            <person name="Grover C.E."/>
            <person name="Arick M.A. 2nd"/>
            <person name="Thrash A."/>
            <person name="Conover J.L."/>
            <person name="Sanders W.S."/>
            <person name="Peterson D.G."/>
            <person name="Frelichowski J.E."/>
            <person name="Scheffler J.A."/>
            <person name="Scheffler B.E."/>
            <person name="Wendel J.F."/>
        </authorList>
    </citation>
    <scope>NUCLEOTIDE SEQUENCE [LARGE SCALE GENOMIC DNA]</scope>
    <source>
        <strain evidence="6">27</strain>
        <tissue evidence="6">Leaf</tissue>
    </source>
</reference>